<dbReference type="InterPro" id="IPR000150">
    <property type="entry name" value="Cof"/>
</dbReference>
<dbReference type="SFLD" id="SFLDG01140">
    <property type="entry name" value="C2.B:_Phosphomannomutase_and_P"/>
    <property type="match status" value="1"/>
</dbReference>
<dbReference type="PROSITE" id="PS01228">
    <property type="entry name" value="COF_1"/>
    <property type="match status" value="1"/>
</dbReference>
<organism evidence="1 2">
    <name type="scientific">Candidatus Corynebacterium gallistercoris</name>
    <dbReference type="NCBI Taxonomy" id="2838530"/>
    <lineage>
        <taxon>Bacteria</taxon>
        <taxon>Bacillati</taxon>
        <taxon>Actinomycetota</taxon>
        <taxon>Actinomycetes</taxon>
        <taxon>Mycobacteriales</taxon>
        <taxon>Corynebacteriaceae</taxon>
        <taxon>Corynebacterium</taxon>
    </lineage>
</organism>
<name>A0A9D1RXE4_9CORY</name>
<dbReference type="InterPro" id="IPR023214">
    <property type="entry name" value="HAD_sf"/>
</dbReference>
<dbReference type="Proteomes" id="UP000824189">
    <property type="component" value="Unassembled WGS sequence"/>
</dbReference>
<dbReference type="PANTHER" id="PTHR10000">
    <property type="entry name" value="PHOSPHOSERINE PHOSPHATASE"/>
    <property type="match status" value="1"/>
</dbReference>
<dbReference type="SFLD" id="SFLDS00003">
    <property type="entry name" value="Haloacid_Dehalogenase"/>
    <property type="match status" value="1"/>
</dbReference>
<accession>A0A9D1RXE4</accession>
<evidence type="ECO:0000313" key="1">
    <source>
        <dbReference type="EMBL" id="HIW96063.1"/>
    </source>
</evidence>
<dbReference type="SUPFAM" id="SSF56784">
    <property type="entry name" value="HAD-like"/>
    <property type="match status" value="1"/>
</dbReference>
<dbReference type="GO" id="GO:0000287">
    <property type="term" value="F:magnesium ion binding"/>
    <property type="evidence" value="ECO:0007669"/>
    <property type="project" value="TreeGrafter"/>
</dbReference>
<dbReference type="PANTHER" id="PTHR10000:SF8">
    <property type="entry name" value="HAD SUPERFAMILY HYDROLASE-LIKE, TYPE 3"/>
    <property type="match status" value="1"/>
</dbReference>
<reference evidence="1" key="2">
    <citation type="submission" date="2021-04" db="EMBL/GenBank/DDBJ databases">
        <authorList>
            <person name="Gilroy R."/>
        </authorList>
    </citation>
    <scope>NUCLEOTIDE SEQUENCE</scope>
    <source>
        <strain evidence="1">4376</strain>
    </source>
</reference>
<reference evidence="1" key="1">
    <citation type="journal article" date="2021" name="PeerJ">
        <title>Extensive microbial diversity within the chicken gut microbiome revealed by metagenomics and culture.</title>
        <authorList>
            <person name="Gilroy R."/>
            <person name="Ravi A."/>
            <person name="Getino M."/>
            <person name="Pursley I."/>
            <person name="Horton D.L."/>
            <person name="Alikhan N.F."/>
            <person name="Baker D."/>
            <person name="Gharbi K."/>
            <person name="Hall N."/>
            <person name="Watson M."/>
            <person name="Adriaenssens E.M."/>
            <person name="Foster-Nyarko E."/>
            <person name="Jarju S."/>
            <person name="Secka A."/>
            <person name="Antonio M."/>
            <person name="Oren A."/>
            <person name="Chaudhuri R.R."/>
            <person name="La Ragione R."/>
            <person name="Hildebrand F."/>
            <person name="Pallen M.J."/>
        </authorList>
    </citation>
    <scope>NUCLEOTIDE SEQUENCE</scope>
    <source>
        <strain evidence="1">4376</strain>
    </source>
</reference>
<keyword evidence="1" id="KW-0378">Hydrolase</keyword>
<dbReference type="Gene3D" id="3.40.50.1000">
    <property type="entry name" value="HAD superfamily/HAD-like"/>
    <property type="match status" value="1"/>
</dbReference>
<evidence type="ECO:0000313" key="2">
    <source>
        <dbReference type="Proteomes" id="UP000824189"/>
    </source>
</evidence>
<comment type="caution">
    <text evidence="1">The sequence shown here is derived from an EMBL/GenBank/DDBJ whole genome shotgun (WGS) entry which is preliminary data.</text>
</comment>
<sequence>MAWSPDFVVSDVDGTLLNSRERVTARTREAVRGLSAMGITFTMASGRPARWLLPVLDQLPVRPVCVCANGAVIYDSDADRITHAFTLSPDVLAQVTDVLSTLGGDAATGTPSFGVERAGSSAFGEGDGPLFAVSGSYDHAWLSDEHAEESMEELVATPAVKLLVRNPNVSSRELYEQVRPLVDPELAEVTFSWGGGLVEVSAPGISKRSALEWITADQRVAARDVLAFGDMPNDVDMLRWAGLGVAMENAAPEAKAAADELTASNEDDGVAAVLERYLI</sequence>
<dbReference type="GO" id="GO:0005829">
    <property type="term" value="C:cytosol"/>
    <property type="evidence" value="ECO:0007669"/>
    <property type="project" value="TreeGrafter"/>
</dbReference>
<dbReference type="GO" id="GO:0016791">
    <property type="term" value="F:phosphatase activity"/>
    <property type="evidence" value="ECO:0007669"/>
    <property type="project" value="TreeGrafter"/>
</dbReference>
<dbReference type="EMBL" id="DXFZ01000076">
    <property type="protein sequence ID" value="HIW96063.1"/>
    <property type="molecule type" value="Genomic_DNA"/>
</dbReference>
<dbReference type="Gene3D" id="3.30.1240.10">
    <property type="match status" value="1"/>
</dbReference>
<dbReference type="Pfam" id="PF08282">
    <property type="entry name" value="Hydrolase_3"/>
    <property type="match status" value="1"/>
</dbReference>
<protein>
    <submittedName>
        <fullName evidence="1">Cof-type HAD-IIB family hydrolase</fullName>
    </submittedName>
</protein>
<dbReference type="NCBIfam" id="TIGR00099">
    <property type="entry name" value="Cof-subfamily"/>
    <property type="match status" value="1"/>
</dbReference>
<dbReference type="AlphaFoldDB" id="A0A9D1RXE4"/>
<dbReference type="InterPro" id="IPR036412">
    <property type="entry name" value="HAD-like_sf"/>
</dbReference>
<proteinExistence type="predicted"/>
<gene>
    <name evidence="1" type="ORF">H9867_06240</name>
</gene>